<organism evidence="1 2">
    <name type="scientific">Dreissena polymorpha</name>
    <name type="common">Zebra mussel</name>
    <name type="synonym">Mytilus polymorpha</name>
    <dbReference type="NCBI Taxonomy" id="45954"/>
    <lineage>
        <taxon>Eukaryota</taxon>
        <taxon>Metazoa</taxon>
        <taxon>Spiralia</taxon>
        <taxon>Lophotrochozoa</taxon>
        <taxon>Mollusca</taxon>
        <taxon>Bivalvia</taxon>
        <taxon>Autobranchia</taxon>
        <taxon>Heteroconchia</taxon>
        <taxon>Euheterodonta</taxon>
        <taxon>Imparidentia</taxon>
        <taxon>Neoheterodontei</taxon>
        <taxon>Myida</taxon>
        <taxon>Dreissenoidea</taxon>
        <taxon>Dreissenidae</taxon>
        <taxon>Dreissena</taxon>
    </lineage>
</organism>
<gene>
    <name evidence="1" type="ORF">DPMN_097405</name>
</gene>
<dbReference type="EMBL" id="JAIWYP010000003">
    <property type="protein sequence ID" value="KAH3854847.1"/>
    <property type="molecule type" value="Genomic_DNA"/>
</dbReference>
<proteinExistence type="predicted"/>
<comment type="caution">
    <text evidence="1">The sequence shown here is derived from an EMBL/GenBank/DDBJ whole genome shotgun (WGS) entry which is preliminary data.</text>
</comment>
<sequence>MTQHHAVNVLKRNLTDTRVARGEKFQQYGHKVVKHFSNCEASRRSISAMGWQGVKHFSNWVASSKNISVMGWQGGETFQQRLARRRTISAIVWQGCETFQKLGSKEVKHFSNGVAR</sequence>
<accession>A0A9D4LCV9</accession>
<dbReference type="AlphaFoldDB" id="A0A9D4LCV9"/>
<reference evidence="1" key="2">
    <citation type="submission" date="2020-11" db="EMBL/GenBank/DDBJ databases">
        <authorList>
            <person name="McCartney M.A."/>
            <person name="Auch B."/>
            <person name="Kono T."/>
            <person name="Mallez S."/>
            <person name="Becker A."/>
            <person name="Gohl D.M."/>
            <person name="Silverstein K.A.T."/>
            <person name="Koren S."/>
            <person name="Bechman K.B."/>
            <person name="Herman A."/>
            <person name="Abrahante J.E."/>
            <person name="Garbe J."/>
        </authorList>
    </citation>
    <scope>NUCLEOTIDE SEQUENCE</scope>
    <source>
        <strain evidence="1">Duluth1</strain>
        <tissue evidence="1">Whole animal</tissue>
    </source>
</reference>
<dbReference type="Proteomes" id="UP000828390">
    <property type="component" value="Unassembled WGS sequence"/>
</dbReference>
<protein>
    <submittedName>
        <fullName evidence="1">Uncharacterized protein</fullName>
    </submittedName>
</protein>
<reference evidence="1" key="1">
    <citation type="journal article" date="2019" name="bioRxiv">
        <title>The Genome of the Zebra Mussel, Dreissena polymorpha: A Resource for Invasive Species Research.</title>
        <authorList>
            <person name="McCartney M.A."/>
            <person name="Auch B."/>
            <person name="Kono T."/>
            <person name="Mallez S."/>
            <person name="Zhang Y."/>
            <person name="Obille A."/>
            <person name="Becker A."/>
            <person name="Abrahante J.E."/>
            <person name="Garbe J."/>
            <person name="Badalamenti J.P."/>
            <person name="Herman A."/>
            <person name="Mangelson H."/>
            <person name="Liachko I."/>
            <person name="Sullivan S."/>
            <person name="Sone E.D."/>
            <person name="Koren S."/>
            <person name="Silverstein K.A.T."/>
            <person name="Beckman K.B."/>
            <person name="Gohl D.M."/>
        </authorList>
    </citation>
    <scope>NUCLEOTIDE SEQUENCE</scope>
    <source>
        <strain evidence="1">Duluth1</strain>
        <tissue evidence="1">Whole animal</tissue>
    </source>
</reference>
<keyword evidence="2" id="KW-1185">Reference proteome</keyword>
<evidence type="ECO:0000313" key="2">
    <source>
        <dbReference type="Proteomes" id="UP000828390"/>
    </source>
</evidence>
<evidence type="ECO:0000313" key="1">
    <source>
        <dbReference type="EMBL" id="KAH3854847.1"/>
    </source>
</evidence>
<name>A0A9D4LCV9_DREPO</name>